<dbReference type="InterPro" id="IPR039425">
    <property type="entry name" value="RNA_pol_sigma-70-like"/>
</dbReference>
<dbReference type="RefSeq" id="WP_113029231.1">
    <property type="nucleotide sequence ID" value="NZ_QMFB01000001.1"/>
</dbReference>
<evidence type="ECO:0000256" key="3">
    <source>
        <dbReference type="ARBA" id="ARBA00023082"/>
    </source>
</evidence>
<sequence length="195" mass="23855">MNDQTLELWLERLMSGDQEAMEAIYQMTRKKVYGTVAVLIRRKEDVDDIVSEIYYQLWRSLPAYDRSRPFHFWLNGIMIRQVNNWRRQIWRRFRLLEKNDRLGEKPHAEMPDEAWIETESQKEIQHAINRLPYKLRIVVIYRFYYDYTYDQIGELLQIPQGTVKSRVHLALKQLRKRFDTKLDGEAYRHVYLKKN</sequence>
<dbReference type="PANTHER" id="PTHR43133">
    <property type="entry name" value="RNA POLYMERASE ECF-TYPE SIGMA FACTO"/>
    <property type="match status" value="1"/>
</dbReference>
<dbReference type="Pfam" id="PF04542">
    <property type="entry name" value="Sigma70_r2"/>
    <property type="match status" value="1"/>
</dbReference>
<dbReference type="CDD" id="cd06171">
    <property type="entry name" value="Sigma70_r4"/>
    <property type="match status" value="1"/>
</dbReference>
<dbReference type="Gene3D" id="1.10.1740.10">
    <property type="match status" value="1"/>
</dbReference>
<dbReference type="SUPFAM" id="SSF88946">
    <property type="entry name" value="Sigma2 domain of RNA polymerase sigma factors"/>
    <property type="match status" value="1"/>
</dbReference>
<gene>
    <name evidence="7" type="ORF">DQG23_02695</name>
</gene>
<dbReference type="GO" id="GO:0003677">
    <property type="term" value="F:DNA binding"/>
    <property type="evidence" value="ECO:0007669"/>
    <property type="project" value="InterPro"/>
</dbReference>
<dbReference type="AlphaFoldDB" id="A0A329MT54"/>
<dbReference type="NCBIfam" id="TIGR02937">
    <property type="entry name" value="sigma70-ECF"/>
    <property type="match status" value="1"/>
</dbReference>
<dbReference type="InterPro" id="IPR013325">
    <property type="entry name" value="RNA_pol_sigma_r2"/>
</dbReference>
<evidence type="ECO:0000313" key="8">
    <source>
        <dbReference type="Proteomes" id="UP000250369"/>
    </source>
</evidence>
<evidence type="ECO:0000256" key="2">
    <source>
        <dbReference type="ARBA" id="ARBA00023015"/>
    </source>
</evidence>
<dbReference type="InterPro" id="IPR013324">
    <property type="entry name" value="RNA_pol_sigma_r3/r4-like"/>
</dbReference>
<dbReference type="SUPFAM" id="SSF88659">
    <property type="entry name" value="Sigma3 and sigma4 domains of RNA polymerase sigma factors"/>
    <property type="match status" value="1"/>
</dbReference>
<dbReference type="Gene3D" id="1.10.10.10">
    <property type="entry name" value="Winged helix-like DNA-binding domain superfamily/Winged helix DNA-binding domain"/>
    <property type="match status" value="1"/>
</dbReference>
<name>A0A329MT54_9BACL</name>
<comment type="caution">
    <text evidence="7">The sequence shown here is derived from an EMBL/GenBank/DDBJ whole genome shotgun (WGS) entry which is preliminary data.</text>
</comment>
<dbReference type="GO" id="GO:0016987">
    <property type="term" value="F:sigma factor activity"/>
    <property type="evidence" value="ECO:0007669"/>
    <property type="project" value="UniProtKB-KW"/>
</dbReference>
<dbReference type="GO" id="GO:0006352">
    <property type="term" value="P:DNA-templated transcription initiation"/>
    <property type="evidence" value="ECO:0007669"/>
    <property type="project" value="InterPro"/>
</dbReference>
<dbReference type="EMBL" id="QMFB01000001">
    <property type="protein sequence ID" value="RAV23121.1"/>
    <property type="molecule type" value="Genomic_DNA"/>
</dbReference>
<dbReference type="NCBIfam" id="NF009195">
    <property type="entry name" value="PRK12543.1"/>
    <property type="match status" value="1"/>
</dbReference>
<keyword evidence="2" id="KW-0805">Transcription regulation</keyword>
<keyword evidence="3" id="KW-0731">Sigma factor</keyword>
<evidence type="ECO:0000256" key="4">
    <source>
        <dbReference type="ARBA" id="ARBA00023163"/>
    </source>
</evidence>
<dbReference type="InterPro" id="IPR013249">
    <property type="entry name" value="RNA_pol_sigma70_r4_t2"/>
</dbReference>
<dbReference type="PANTHER" id="PTHR43133:SF60">
    <property type="entry name" value="RNA POLYMERASE SIGMA FACTOR SIGV"/>
    <property type="match status" value="1"/>
</dbReference>
<dbReference type="OrthoDB" id="9785675at2"/>
<keyword evidence="4" id="KW-0804">Transcription</keyword>
<comment type="similarity">
    <text evidence="1">Belongs to the sigma-70 factor family. ECF subfamily.</text>
</comment>
<organism evidence="7 8">
    <name type="scientific">Paenibacillus contaminans</name>
    <dbReference type="NCBI Taxonomy" id="450362"/>
    <lineage>
        <taxon>Bacteria</taxon>
        <taxon>Bacillati</taxon>
        <taxon>Bacillota</taxon>
        <taxon>Bacilli</taxon>
        <taxon>Bacillales</taxon>
        <taxon>Paenibacillaceae</taxon>
        <taxon>Paenibacillus</taxon>
    </lineage>
</organism>
<feature type="domain" description="RNA polymerase sigma factor 70 region 4 type 2" evidence="6">
    <location>
        <begin position="122"/>
        <end position="174"/>
    </location>
</feature>
<protein>
    <submittedName>
        <fullName evidence="7">RNA polymerase subunit sigma</fullName>
    </submittedName>
</protein>
<dbReference type="InterPro" id="IPR036388">
    <property type="entry name" value="WH-like_DNA-bd_sf"/>
</dbReference>
<dbReference type="InterPro" id="IPR007627">
    <property type="entry name" value="RNA_pol_sigma70_r2"/>
</dbReference>
<keyword evidence="8" id="KW-1185">Reference proteome</keyword>
<evidence type="ECO:0000313" key="7">
    <source>
        <dbReference type="EMBL" id="RAV23121.1"/>
    </source>
</evidence>
<reference evidence="7 8" key="1">
    <citation type="journal article" date="2009" name="Int. J. Syst. Evol. Microbiol.">
        <title>Paenibacillus contaminans sp. nov., isolated from a contaminated laboratory plate.</title>
        <authorList>
            <person name="Chou J.H."/>
            <person name="Lee J.H."/>
            <person name="Lin M.C."/>
            <person name="Chang P.S."/>
            <person name="Arun A.B."/>
            <person name="Young C.C."/>
            <person name="Chen W.M."/>
        </authorList>
    </citation>
    <scope>NUCLEOTIDE SEQUENCE [LARGE SCALE GENOMIC DNA]</scope>
    <source>
        <strain evidence="7 8">CKOBP-6</strain>
    </source>
</reference>
<dbReference type="Proteomes" id="UP000250369">
    <property type="component" value="Unassembled WGS sequence"/>
</dbReference>
<dbReference type="Pfam" id="PF08281">
    <property type="entry name" value="Sigma70_r4_2"/>
    <property type="match status" value="1"/>
</dbReference>
<proteinExistence type="inferred from homology"/>
<feature type="domain" description="RNA polymerase sigma-70 region 2" evidence="5">
    <location>
        <begin position="25"/>
        <end position="91"/>
    </location>
</feature>
<evidence type="ECO:0000256" key="1">
    <source>
        <dbReference type="ARBA" id="ARBA00010641"/>
    </source>
</evidence>
<evidence type="ECO:0000259" key="5">
    <source>
        <dbReference type="Pfam" id="PF04542"/>
    </source>
</evidence>
<evidence type="ECO:0000259" key="6">
    <source>
        <dbReference type="Pfam" id="PF08281"/>
    </source>
</evidence>
<accession>A0A329MT54</accession>
<dbReference type="InterPro" id="IPR014284">
    <property type="entry name" value="RNA_pol_sigma-70_dom"/>
</dbReference>